<organism evidence="1 2">
    <name type="scientific">Cirrhinus molitorella</name>
    <name type="common">mud carp</name>
    <dbReference type="NCBI Taxonomy" id="172907"/>
    <lineage>
        <taxon>Eukaryota</taxon>
        <taxon>Metazoa</taxon>
        <taxon>Chordata</taxon>
        <taxon>Craniata</taxon>
        <taxon>Vertebrata</taxon>
        <taxon>Euteleostomi</taxon>
        <taxon>Actinopterygii</taxon>
        <taxon>Neopterygii</taxon>
        <taxon>Teleostei</taxon>
        <taxon>Ostariophysi</taxon>
        <taxon>Cypriniformes</taxon>
        <taxon>Cyprinidae</taxon>
        <taxon>Labeoninae</taxon>
        <taxon>Labeonini</taxon>
        <taxon>Cirrhinus</taxon>
    </lineage>
</organism>
<evidence type="ECO:0000313" key="2">
    <source>
        <dbReference type="Proteomes" id="UP001558613"/>
    </source>
</evidence>
<protein>
    <submittedName>
        <fullName evidence="1">Uncharacterized protein</fullName>
    </submittedName>
</protein>
<sequence length="30" mass="3380">MYEILVASRGDIAQLKQSYEPIIACNLLVQ</sequence>
<name>A0ABR3L294_9TELE</name>
<dbReference type="EMBL" id="JAYMGO010000037">
    <property type="protein sequence ID" value="KAL1246968.1"/>
    <property type="molecule type" value="Genomic_DNA"/>
</dbReference>
<feature type="non-terminal residue" evidence="1">
    <location>
        <position position="30"/>
    </location>
</feature>
<dbReference type="Proteomes" id="UP001558613">
    <property type="component" value="Unassembled WGS sequence"/>
</dbReference>
<reference evidence="1 2" key="1">
    <citation type="submission" date="2023-09" db="EMBL/GenBank/DDBJ databases">
        <authorList>
            <person name="Wang M."/>
        </authorList>
    </citation>
    <scope>NUCLEOTIDE SEQUENCE [LARGE SCALE GENOMIC DNA]</scope>
    <source>
        <strain evidence="1">GT-2023</strain>
        <tissue evidence="1">Liver</tissue>
    </source>
</reference>
<gene>
    <name evidence="1" type="ORF">QQF64_034289</name>
</gene>
<proteinExistence type="predicted"/>
<accession>A0ABR3L294</accession>
<comment type="caution">
    <text evidence="1">The sequence shown here is derived from an EMBL/GenBank/DDBJ whole genome shotgun (WGS) entry which is preliminary data.</text>
</comment>
<evidence type="ECO:0000313" key="1">
    <source>
        <dbReference type="EMBL" id="KAL1246968.1"/>
    </source>
</evidence>
<keyword evidence="2" id="KW-1185">Reference proteome</keyword>